<evidence type="ECO:0000313" key="3">
    <source>
        <dbReference type="Proteomes" id="UP000016931"/>
    </source>
</evidence>
<dbReference type="RefSeq" id="XP_016759747.1">
    <property type="nucleotide sequence ID" value="XM_016905631.1"/>
</dbReference>
<sequence>MFISSILIITTILQGQQRQGIIVHAAKITLTQEIQITTTIHVSPTTTSTWTLLLEEGSTLLPPLTALVPVSGPGTLATTTGISILGTYNDDDDDDAVSPSSHHYYHQTPTQTSTLTRDSASYQPSSFSSSSTTNTPASKVLLIGSDNGSASALPLTAGGSAQTISGTRYSLDECRLFVDTTKTAMLGYSGRECEPTTTTATATATATSVIRKIWTSTRTVPVEVTSKVIMMPAAAAAAGGGRLYAGVNSTRVGIGRNHTLATTTTSSAAAAATTATKGIVLLGAPLAGQRNSTMTRSRAPWTSTSSSSSGITASGSATATSQSGASFGCEVDRRILVWWLMMAGVLFLLVG</sequence>
<feature type="region of interest" description="Disordered" evidence="1">
    <location>
        <begin position="292"/>
        <end position="323"/>
    </location>
</feature>
<feature type="region of interest" description="Disordered" evidence="1">
    <location>
        <begin position="93"/>
        <end position="134"/>
    </location>
</feature>
<evidence type="ECO:0000256" key="1">
    <source>
        <dbReference type="SAM" id="MobiDB-lite"/>
    </source>
</evidence>
<dbReference type="GeneID" id="27902768"/>
<feature type="compositionally biased region" description="Polar residues" evidence="1">
    <location>
        <begin position="107"/>
        <end position="118"/>
    </location>
</feature>
<organism evidence="2 3">
    <name type="scientific">Sphaerulina musiva (strain SO2202)</name>
    <name type="common">Poplar stem canker fungus</name>
    <name type="synonym">Septoria musiva</name>
    <dbReference type="NCBI Taxonomy" id="692275"/>
    <lineage>
        <taxon>Eukaryota</taxon>
        <taxon>Fungi</taxon>
        <taxon>Dikarya</taxon>
        <taxon>Ascomycota</taxon>
        <taxon>Pezizomycotina</taxon>
        <taxon>Dothideomycetes</taxon>
        <taxon>Dothideomycetidae</taxon>
        <taxon>Mycosphaerellales</taxon>
        <taxon>Mycosphaerellaceae</taxon>
        <taxon>Sphaerulina</taxon>
    </lineage>
</organism>
<accession>N1QK96</accession>
<dbReference type="AlphaFoldDB" id="N1QK96"/>
<feature type="compositionally biased region" description="Low complexity" evidence="1">
    <location>
        <begin position="302"/>
        <end position="323"/>
    </location>
</feature>
<proteinExistence type="predicted"/>
<evidence type="ECO:0000313" key="2">
    <source>
        <dbReference type="EMBL" id="EMF11626.1"/>
    </source>
</evidence>
<dbReference type="HOGENOM" id="CLU_790279_0_0_1"/>
<dbReference type="EMBL" id="KB456265">
    <property type="protein sequence ID" value="EMF11626.1"/>
    <property type="molecule type" value="Genomic_DNA"/>
</dbReference>
<reference evidence="2 3" key="1">
    <citation type="journal article" date="2012" name="PLoS Pathog.">
        <title>Diverse lifestyles and strategies of plant pathogenesis encoded in the genomes of eighteen Dothideomycetes fungi.</title>
        <authorList>
            <person name="Ohm R.A."/>
            <person name="Feau N."/>
            <person name="Henrissat B."/>
            <person name="Schoch C.L."/>
            <person name="Horwitz B.A."/>
            <person name="Barry K.W."/>
            <person name="Condon B.J."/>
            <person name="Copeland A.C."/>
            <person name="Dhillon B."/>
            <person name="Glaser F."/>
            <person name="Hesse C.N."/>
            <person name="Kosti I."/>
            <person name="LaButti K."/>
            <person name="Lindquist E.A."/>
            <person name="Lucas S."/>
            <person name="Salamov A.A."/>
            <person name="Bradshaw R.E."/>
            <person name="Ciuffetti L."/>
            <person name="Hamelin R.C."/>
            <person name="Kema G.H.J."/>
            <person name="Lawrence C."/>
            <person name="Scott J.A."/>
            <person name="Spatafora J.W."/>
            <person name="Turgeon B.G."/>
            <person name="de Wit P.J.G.M."/>
            <person name="Zhong S."/>
            <person name="Goodwin S.B."/>
            <person name="Grigoriev I.V."/>
        </authorList>
    </citation>
    <scope>NUCLEOTIDE SEQUENCE [LARGE SCALE GENOMIC DNA]</scope>
    <source>
        <strain evidence="2 3">SO2202</strain>
    </source>
</reference>
<name>N1QK96_SPHMS</name>
<feature type="compositionally biased region" description="Low complexity" evidence="1">
    <location>
        <begin position="119"/>
        <end position="134"/>
    </location>
</feature>
<keyword evidence="3" id="KW-1185">Reference proteome</keyword>
<dbReference type="Proteomes" id="UP000016931">
    <property type="component" value="Unassembled WGS sequence"/>
</dbReference>
<gene>
    <name evidence="2" type="ORF">SEPMUDRAFT_149562</name>
</gene>
<protein>
    <submittedName>
        <fullName evidence="2">Uncharacterized protein</fullName>
    </submittedName>
</protein>